<accession>A0A368XW67</accession>
<evidence type="ECO:0000313" key="4">
    <source>
        <dbReference type="Proteomes" id="UP000253647"/>
    </source>
</evidence>
<comment type="caution">
    <text evidence="3">The sequence shown here is derived from an EMBL/GenBank/DDBJ whole genome shotgun (WGS) entry which is preliminary data.</text>
</comment>
<dbReference type="AlphaFoldDB" id="A0A368XW67"/>
<dbReference type="PANTHER" id="PTHR46401">
    <property type="entry name" value="GLYCOSYLTRANSFERASE WBBK-RELATED"/>
    <property type="match status" value="1"/>
</dbReference>
<feature type="domain" description="Glycosyl transferase family 1" evidence="2">
    <location>
        <begin position="209"/>
        <end position="279"/>
    </location>
</feature>
<dbReference type="Gene3D" id="3.40.50.2000">
    <property type="entry name" value="Glycogen Phosphorylase B"/>
    <property type="match status" value="1"/>
</dbReference>
<sequence length="356" mass="40310">MDVLIVYANSGRGLQKDARILEAALQRLGHQTRQVQLPPTPVWRSRLSAYRFKALKRFCPGFLSKLFYRSQIGLLRLLRPVQQADLVIHLENVWISQLAAGRRHWLIPNQEWFVESRGPYLSFINRILCKTHHAVSIFSALHADTQYLGFTGGEVSAQTGSERKDYRLALHVAGNSQFKGTQRVMACWQRHPEWPELVIVSQHLDTTPAANIRIEKNLTNNELNTLWAEAGFAVLPSEVEGYGQVLAEAMAYGCITITTDAPPMNELVGKDRGFLAHVERNLTFRLGTRYLVSEHALERSIQAAIDQPPATLAHMSRLAIEWYSTNHEQFLSRLESQLNDLIAPPLDQSAQESPEK</sequence>
<name>A0A368XW67_MARNT</name>
<keyword evidence="1 3" id="KW-0808">Transferase</keyword>
<dbReference type="PANTHER" id="PTHR46401:SF2">
    <property type="entry name" value="GLYCOSYLTRANSFERASE WBBK-RELATED"/>
    <property type="match status" value="1"/>
</dbReference>
<evidence type="ECO:0000259" key="2">
    <source>
        <dbReference type="Pfam" id="PF00534"/>
    </source>
</evidence>
<reference evidence="3 4" key="1">
    <citation type="submission" date="2018-07" db="EMBL/GenBank/DDBJ databases">
        <title>Freshwater and sediment microbial communities from various areas in North America, analyzing microbe dynamics in response to fracking.</title>
        <authorList>
            <person name="Lamendella R."/>
        </authorList>
    </citation>
    <scope>NUCLEOTIDE SEQUENCE [LARGE SCALE GENOMIC DNA]</scope>
    <source>
        <strain evidence="3 4">105B</strain>
    </source>
</reference>
<protein>
    <submittedName>
        <fullName evidence="3">Glycosyl transferase family 1</fullName>
    </submittedName>
</protein>
<organism evidence="3 4">
    <name type="scientific">Marinobacter nauticus</name>
    <name type="common">Marinobacter hydrocarbonoclasticus</name>
    <name type="synonym">Marinobacter aquaeolei</name>
    <dbReference type="NCBI Taxonomy" id="2743"/>
    <lineage>
        <taxon>Bacteria</taxon>
        <taxon>Pseudomonadati</taxon>
        <taxon>Pseudomonadota</taxon>
        <taxon>Gammaproteobacteria</taxon>
        <taxon>Pseudomonadales</taxon>
        <taxon>Marinobacteraceae</taxon>
        <taxon>Marinobacter</taxon>
    </lineage>
</organism>
<dbReference type="GO" id="GO:0016757">
    <property type="term" value="F:glycosyltransferase activity"/>
    <property type="evidence" value="ECO:0007669"/>
    <property type="project" value="InterPro"/>
</dbReference>
<dbReference type="EMBL" id="QPJI01000003">
    <property type="protein sequence ID" value="RCW72202.1"/>
    <property type="molecule type" value="Genomic_DNA"/>
</dbReference>
<gene>
    <name evidence="3" type="ORF">DET61_103162</name>
</gene>
<dbReference type="GO" id="GO:0009103">
    <property type="term" value="P:lipopolysaccharide biosynthetic process"/>
    <property type="evidence" value="ECO:0007669"/>
    <property type="project" value="TreeGrafter"/>
</dbReference>
<dbReference type="SUPFAM" id="SSF53756">
    <property type="entry name" value="UDP-Glycosyltransferase/glycogen phosphorylase"/>
    <property type="match status" value="1"/>
</dbReference>
<evidence type="ECO:0000313" key="3">
    <source>
        <dbReference type="EMBL" id="RCW72202.1"/>
    </source>
</evidence>
<dbReference type="RefSeq" id="WP_114434009.1">
    <property type="nucleotide sequence ID" value="NZ_QPJI01000003.1"/>
</dbReference>
<proteinExistence type="predicted"/>
<evidence type="ECO:0000256" key="1">
    <source>
        <dbReference type="ARBA" id="ARBA00022679"/>
    </source>
</evidence>
<dbReference type="Proteomes" id="UP000253647">
    <property type="component" value="Unassembled WGS sequence"/>
</dbReference>
<dbReference type="InterPro" id="IPR001296">
    <property type="entry name" value="Glyco_trans_1"/>
</dbReference>
<dbReference type="Pfam" id="PF00534">
    <property type="entry name" value="Glycos_transf_1"/>
    <property type="match status" value="1"/>
</dbReference>